<dbReference type="GO" id="GO:0005829">
    <property type="term" value="C:cytosol"/>
    <property type="evidence" value="ECO:0007669"/>
    <property type="project" value="TreeGrafter"/>
</dbReference>
<evidence type="ECO:0000313" key="7">
    <source>
        <dbReference type="EMBL" id="VAW30105.1"/>
    </source>
</evidence>
<dbReference type="EMBL" id="UOET01000474">
    <property type="protein sequence ID" value="VAW30105.1"/>
    <property type="molecule type" value="Genomic_DNA"/>
</dbReference>
<dbReference type="GO" id="GO:0000049">
    <property type="term" value="F:tRNA binding"/>
    <property type="evidence" value="ECO:0007669"/>
    <property type="project" value="TreeGrafter"/>
</dbReference>
<dbReference type="NCBIfam" id="NF001756">
    <property type="entry name" value="PRK00484.1"/>
    <property type="match status" value="1"/>
</dbReference>
<dbReference type="InterPro" id="IPR002313">
    <property type="entry name" value="Lys-tRNA-ligase_II"/>
</dbReference>
<dbReference type="Pfam" id="PF00152">
    <property type="entry name" value="tRNA-synt_2"/>
    <property type="match status" value="1"/>
</dbReference>
<dbReference type="PRINTS" id="PR00982">
    <property type="entry name" value="TRNASYNTHLYS"/>
</dbReference>
<evidence type="ECO:0000259" key="6">
    <source>
        <dbReference type="PROSITE" id="PS50862"/>
    </source>
</evidence>
<protein>
    <recommendedName>
        <fullName evidence="1">lysine--tRNA ligase</fullName>
        <ecNumber evidence="1">6.1.1.6</ecNumber>
    </recommendedName>
</protein>
<keyword evidence="2 7" id="KW-0436">Ligase</keyword>
<keyword evidence="4" id="KW-0547">Nucleotide-binding</keyword>
<dbReference type="GO" id="GO:0006430">
    <property type="term" value="P:lysyl-tRNA aminoacylation"/>
    <property type="evidence" value="ECO:0007669"/>
    <property type="project" value="InterPro"/>
</dbReference>
<keyword evidence="5" id="KW-0067">ATP-binding</keyword>
<keyword evidence="7" id="KW-0030">Aminoacyl-tRNA synthetase</keyword>
<dbReference type="EC" id="6.1.1.6" evidence="1"/>
<evidence type="ECO:0000256" key="4">
    <source>
        <dbReference type="ARBA" id="ARBA00022741"/>
    </source>
</evidence>
<name>A0A3B0UGE8_9ZZZZ</name>
<dbReference type="GO" id="GO:0046872">
    <property type="term" value="F:metal ion binding"/>
    <property type="evidence" value="ECO:0007669"/>
    <property type="project" value="UniProtKB-KW"/>
</dbReference>
<evidence type="ECO:0000256" key="3">
    <source>
        <dbReference type="ARBA" id="ARBA00022723"/>
    </source>
</evidence>
<dbReference type="InterPro" id="IPR045864">
    <property type="entry name" value="aa-tRNA-synth_II/BPL/LPL"/>
</dbReference>
<gene>
    <name evidence="7" type="ORF">MNBD_BACTEROID07-545</name>
</gene>
<keyword evidence="3" id="KW-0479">Metal-binding</keyword>
<reference evidence="7" key="1">
    <citation type="submission" date="2018-06" db="EMBL/GenBank/DDBJ databases">
        <authorList>
            <person name="Zhirakovskaya E."/>
        </authorList>
    </citation>
    <scope>NUCLEOTIDE SEQUENCE</scope>
</reference>
<dbReference type="CDD" id="cd00775">
    <property type="entry name" value="LysRS_core"/>
    <property type="match status" value="1"/>
</dbReference>
<organism evidence="7">
    <name type="scientific">hydrothermal vent metagenome</name>
    <dbReference type="NCBI Taxonomy" id="652676"/>
    <lineage>
        <taxon>unclassified sequences</taxon>
        <taxon>metagenomes</taxon>
        <taxon>ecological metagenomes</taxon>
    </lineage>
</organism>
<dbReference type="GO" id="GO:0005524">
    <property type="term" value="F:ATP binding"/>
    <property type="evidence" value="ECO:0007669"/>
    <property type="project" value="UniProtKB-KW"/>
</dbReference>
<dbReference type="InterPro" id="IPR018149">
    <property type="entry name" value="Lys-tRNA-synth_II_C"/>
</dbReference>
<dbReference type="SUPFAM" id="SSF55681">
    <property type="entry name" value="Class II aaRS and biotin synthetases"/>
    <property type="match status" value="1"/>
</dbReference>
<proteinExistence type="predicted"/>
<dbReference type="PANTHER" id="PTHR42918:SF15">
    <property type="entry name" value="LYSINE--TRNA LIGASE, CHLOROPLASTIC_MITOCHONDRIAL"/>
    <property type="match status" value="1"/>
</dbReference>
<sequence length="381" mass="43824">REFLNEKGYLEVETPILQPIPGGAAARPFITHHNALDIPLYLRIANELYLKRLIVGGYEGVFEFAKDFRNEGMDRFHNPEFTQMEMYVAYKDYLWMMGTTETMVEKIVRDLHGTTKIQVGENIIDFKAPFKRISILDSIKENTGIDVSEMDENGLREVCKKLELETDPTMGKGKLIDEIFGEKCEGNYLQPTFITDYPVEMSPLCKRHRDNPELTERFELMVNGKELANAYTELNDPIDQRLRFEEQVRLAEKGDDEAMYIDYDFLRALEYGMPPTSGMGIGIDRLVMLLTNQPSIQEVLLFPQMRPEKPVKTYNSEDFVAAGIDAAWAEHMIKAGFSKPEDIAGMKATAIQQKLNGYRKKNKLSIPAVQLKEIEQWQERI</sequence>
<dbReference type="InterPro" id="IPR006195">
    <property type="entry name" value="aa-tRNA-synth_II"/>
</dbReference>
<dbReference type="PANTHER" id="PTHR42918">
    <property type="entry name" value="LYSYL-TRNA SYNTHETASE"/>
    <property type="match status" value="1"/>
</dbReference>
<dbReference type="InterPro" id="IPR004364">
    <property type="entry name" value="Aa-tRNA-synt_II"/>
</dbReference>
<dbReference type="AlphaFoldDB" id="A0A3B0UGE8"/>
<evidence type="ECO:0000256" key="5">
    <source>
        <dbReference type="ARBA" id="ARBA00022840"/>
    </source>
</evidence>
<dbReference type="PROSITE" id="PS50862">
    <property type="entry name" value="AA_TRNA_LIGASE_II"/>
    <property type="match status" value="1"/>
</dbReference>
<feature type="non-terminal residue" evidence="7">
    <location>
        <position position="1"/>
    </location>
</feature>
<dbReference type="GO" id="GO:0004824">
    <property type="term" value="F:lysine-tRNA ligase activity"/>
    <property type="evidence" value="ECO:0007669"/>
    <property type="project" value="UniProtKB-EC"/>
</dbReference>
<feature type="domain" description="Aminoacyl-transfer RNA synthetases class-II family profile" evidence="6">
    <location>
        <begin position="1"/>
        <end position="307"/>
    </location>
</feature>
<evidence type="ECO:0000256" key="2">
    <source>
        <dbReference type="ARBA" id="ARBA00022598"/>
    </source>
</evidence>
<dbReference type="Gene3D" id="3.30.930.10">
    <property type="entry name" value="Bira Bifunctional Protein, Domain 2"/>
    <property type="match status" value="1"/>
</dbReference>
<dbReference type="NCBIfam" id="TIGR00499">
    <property type="entry name" value="lysS_bact"/>
    <property type="match status" value="1"/>
</dbReference>
<accession>A0A3B0UGE8</accession>
<evidence type="ECO:0000256" key="1">
    <source>
        <dbReference type="ARBA" id="ARBA00013166"/>
    </source>
</evidence>